<keyword evidence="1" id="KW-0805">Transcription regulation</keyword>
<dbReference type="PANTHER" id="PTHR46796:SF13">
    <property type="entry name" value="HTH-TYPE TRANSCRIPTIONAL ACTIVATOR RHAS"/>
    <property type="match status" value="1"/>
</dbReference>
<dbReference type="RefSeq" id="WP_119348631.1">
    <property type="nucleotide sequence ID" value="NZ_QWET01000002.1"/>
</dbReference>
<evidence type="ECO:0000256" key="2">
    <source>
        <dbReference type="ARBA" id="ARBA00023125"/>
    </source>
</evidence>
<dbReference type="GO" id="GO:0003700">
    <property type="term" value="F:DNA-binding transcription factor activity"/>
    <property type="evidence" value="ECO:0007669"/>
    <property type="project" value="InterPro"/>
</dbReference>
<gene>
    <name evidence="5" type="ORF">D1164_03970</name>
</gene>
<dbReference type="InterPro" id="IPR050204">
    <property type="entry name" value="AraC_XylS_family_regulators"/>
</dbReference>
<dbReference type="PROSITE" id="PS01124">
    <property type="entry name" value="HTH_ARAC_FAMILY_2"/>
    <property type="match status" value="1"/>
</dbReference>
<dbReference type="Pfam" id="PF12833">
    <property type="entry name" value="HTH_18"/>
    <property type="match status" value="1"/>
</dbReference>
<dbReference type="Pfam" id="PF20240">
    <property type="entry name" value="DUF6597"/>
    <property type="match status" value="1"/>
</dbReference>
<dbReference type="PANTHER" id="PTHR46796">
    <property type="entry name" value="HTH-TYPE TRANSCRIPTIONAL ACTIVATOR RHAS-RELATED"/>
    <property type="match status" value="1"/>
</dbReference>
<organism evidence="5 6">
    <name type="scientific">Mariniphaga sediminis</name>
    <dbReference type="NCBI Taxonomy" id="1628158"/>
    <lineage>
        <taxon>Bacteria</taxon>
        <taxon>Pseudomonadati</taxon>
        <taxon>Bacteroidota</taxon>
        <taxon>Bacteroidia</taxon>
        <taxon>Marinilabiliales</taxon>
        <taxon>Prolixibacteraceae</taxon>
        <taxon>Mariniphaga</taxon>
    </lineage>
</organism>
<dbReference type="SUPFAM" id="SSF46689">
    <property type="entry name" value="Homeodomain-like"/>
    <property type="match status" value="1"/>
</dbReference>
<protein>
    <submittedName>
        <fullName evidence="5">AraC family transcriptional regulator</fullName>
    </submittedName>
</protein>
<feature type="domain" description="HTH araC/xylS-type" evidence="4">
    <location>
        <begin position="159"/>
        <end position="260"/>
    </location>
</feature>
<dbReference type="Proteomes" id="UP000266441">
    <property type="component" value="Unassembled WGS sequence"/>
</dbReference>
<evidence type="ECO:0000259" key="4">
    <source>
        <dbReference type="PROSITE" id="PS01124"/>
    </source>
</evidence>
<reference evidence="5 6" key="1">
    <citation type="journal article" date="2015" name="Int. J. Syst. Evol. Microbiol.">
        <title>Mariniphaga sediminis sp. nov., isolated from coastal sediment.</title>
        <authorList>
            <person name="Wang F.Q."/>
            <person name="Shen Q.Y."/>
            <person name="Chen G.J."/>
            <person name="Du Z.J."/>
        </authorList>
    </citation>
    <scope>NUCLEOTIDE SEQUENCE [LARGE SCALE GENOMIC DNA]</scope>
    <source>
        <strain evidence="5 6">SY21</strain>
    </source>
</reference>
<comment type="caution">
    <text evidence="5">The sequence shown here is derived from an EMBL/GenBank/DDBJ whole genome shotgun (WGS) entry which is preliminary data.</text>
</comment>
<dbReference type="InterPro" id="IPR046532">
    <property type="entry name" value="DUF6597"/>
</dbReference>
<evidence type="ECO:0000313" key="6">
    <source>
        <dbReference type="Proteomes" id="UP000266441"/>
    </source>
</evidence>
<evidence type="ECO:0000256" key="3">
    <source>
        <dbReference type="ARBA" id="ARBA00023163"/>
    </source>
</evidence>
<keyword evidence="2" id="KW-0238">DNA-binding</keyword>
<proteinExistence type="predicted"/>
<keyword evidence="3" id="KW-0804">Transcription</keyword>
<dbReference type="InterPro" id="IPR009057">
    <property type="entry name" value="Homeodomain-like_sf"/>
</dbReference>
<dbReference type="SMART" id="SM00342">
    <property type="entry name" value="HTH_ARAC"/>
    <property type="match status" value="1"/>
</dbReference>
<dbReference type="GO" id="GO:0043565">
    <property type="term" value="F:sequence-specific DNA binding"/>
    <property type="evidence" value="ECO:0007669"/>
    <property type="project" value="InterPro"/>
</dbReference>
<dbReference type="AlphaFoldDB" id="A0A399D525"/>
<sequence>MEYRIAKPSLPLSKFVKHYWTIESCIPIHQRHTQRIVPTGLLELIFYLGDRPVSNDTTKSINENTVISGHLGAFYDIHISGKLSLFSVLFEPHGLSMFLDIPLNELYNQNVPLKYLFKHDIVEIETKLSEAKSFTERIKVIENYLLKLLSKSTNKYSYNRIEQSIHIINQTRGVVTIDFLASKACFSRKQFERVFSHYVGTTPKQFLKTIRFQNSLDVKSKNKSPNLTDLTYSCGYYDQSHMINDFQKLAGMTPKQYFDECEPFSDYFQTP</sequence>
<dbReference type="EMBL" id="QWET01000002">
    <property type="protein sequence ID" value="RIH66759.1"/>
    <property type="molecule type" value="Genomic_DNA"/>
</dbReference>
<dbReference type="OrthoDB" id="2569619at2"/>
<evidence type="ECO:0000313" key="5">
    <source>
        <dbReference type="EMBL" id="RIH66759.1"/>
    </source>
</evidence>
<keyword evidence="6" id="KW-1185">Reference proteome</keyword>
<dbReference type="InterPro" id="IPR018060">
    <property type="entry name" value="HTH_AraC"/>
</dbReference>
<dbReference type="Gene3D" id="1.10.10.60">
    <property type="entry name" value="Homeodomain-like"/>
    <property type="match status" value="1"/>
</dbReference>
<name>A0A399D525_9BACT</name>
<evidence type="ECO:0000256" key="1">
    <source>
        <dbReference type="ARBA" id="ARBA00023015"/>
    </source>
</evidence>
<accession>A0A399D525</accession>